<evidence type="ECO:0000313" key="1">
    <source>
        <dbReference type="EMBL" id="KAK4774075.1"/>
    </source>
</evidence>
<dbReference type="EMBL" id="JAXIOK010000004">
    <property type="protein sequence ID" value="KAK4774075.1"/>
    <property type="molecule type" value="Genomic_DNA"/>
</dbReference>
<gene>
    <name evidence="1" type="ORF">SAY87_029094</name>
</gene>
<accession>A0AAN7KW37</accession>
<comment type="caution">
    <text evidence="1">The sequence shown here is derived from an EMBL/GenBank/DDBJ whole genome shotgun (WGS) entry which is preliminary data.</text>
</comment>
<protein>
    <submittedName>
        <fullName evidence="1">Uncharacterized protein</fullName>
    </submittedName>
</protein>
<sequence>MLTSPSIGRSIRHSRARMEFEVRALGGIEDFFSLPLALIQMLQQSTPSVHLPHLLALELRFLVRCLGPVPLLLPLLRWTPYSASVEAHIGPSSFP</sequence>
<evidence type="ECO:0000313" key="2">
    <source>
        <dbReference type="Proteomes" id="UP001345219"/>
    </source>
</evidence>
<dbReference type="Proteomes" id="UP001345219">
    <property type="component" value="Chromosome 22"/>
</dbReference>
<proteinExistence type="predicted"/>
<dbReference type="AlphaFoldDB" id="A0AAN7KW37"/>
<keyword evidence="2" id="KW-1185">Reference proteome</keyword>
<reference evidence="1 2" key="1">
    <citation type="journal article" date="2023" name="Hortic Res">
        <title>Pangenome of water caltrop reveals structural variations and asymmetric subgenome divergence after allopolyploidization.</title>
        <authorList>
            <person name="Zhang X."/>
            <person name="Chen Y."/>
            <person name="Wang L."/>
            <person name="Yuan Y."/>
            <person name="Fang M."/>
            <person name="Shi L."/>
            <person name="Lu R."/>
            <person name="Comes H.P."/>
            <person name="Ma Y."/>
            <person name="Chen Y."/>
            <person name="Huang G."/>
            <person name="Zhou Y."/>
            <person name="Zheng Z."/>
            <person name="Qiu Y."/>
        </authorList>
    </citation>
    <scope>NUCLEOTIDE SEQUENCE [LARGE SCALE GENOMIC DNA]</scope>
    <source>
        <tissue evidence="1">Roots</tissue>
    </source>
</reference>
<name>A0AAN7KW37_9MYRT</name>
<organism evidence="1 2">
    <name type="scientific">Trapa incisa</name>
    <dbReference type="NCBI Taxonomy" id="236973"/>
    <lineage>
        <taxon>Eukaryota</taxon>
        <taxon>Viridiplantae</taxon>
        <taxon>Streptophyta</taxon>
        <taxon>Embryophyta</taxon>
        <taxon>Tracheophyta</taxon>
        <taxon>Spermatophyta</taxon>
        <taxon>Magnoliopsida</taxon>
        <taxon>eudicotyledons</taxon>
        <taxon>Gunneridae</taxon>
        <taxon>Pentapetalae</taxon>
        <taxon>rosids</taxon>
        <taxon>malvids</taxon>
        <taxon>Myrtales</taxon>
        <taxon>Lythraceae</taxon>
        <taxon>Trapa</taxon>
    </lineage>
</organism>